<evidence type="ECO:0008006" key="3">
    <source>
        <dbReference type="Google" id="ProtNLM"/>
    </source>
</evidence>
<dbReference type="STRING" id="869754.A0A1A0H588"/>
<organism evidence="1 2">
    <name type="scientific">Metschnikowia bicuspidata var. bicuspidata NRRL YB-4993</name>
    <dbReference type="NCBI Taxonomy" id="869754"/>
    <lineage>
        <taxon>Eukaryota</taxon>
        <taxon>Fungi</taxon>
        <taxon>Dikarya</taxon>
        <taxon>Ascomycota</taxon>
        <taxon>Saccharomycotina</taxon>
        <taxon>Pichiomycetes</taxon>
        <taxon>Metschnikowiaceae</taxon>
        <taxon>Metschnikowia</taxon>
    </lineage>
</organism>
<proteinExistence type="predicted"/>
<dbReference type="EMBL" id="LXTC01000008">
    <property type="protein sequence ID" value="OBA19115.1"/>
    <property type="molecule type" value="Genomic_DNA"/>
</dbReference>
<evidence type="ECO:0000313" key="1">
    <source>
        <dbReference type="EMBL" id="OBA19115.1"/>
    </source>
</evidence>
<gene>
    <name evidence="1" type="ORF">METBIDRAFT_18573</name>
</gene>
<accession>A0A1A0H588</accession>
<dbReference type="Gene3D" id="3.30.160.60">
    <property type="entry name" value="Classic Zinc Finger"/>
    <property type="match status" value="1"/>
</dbReference>
<reference evidence="1 2" key="1">
    <citation type="submission" date="2016-05" db="EMBL/GenBank/DDBJ databases">
        <title>Comparative genomics of biotechnologically important yeasts.</title>
        <authorList>
            <consortium name="DOE Joint Genome Institute"/>
            <person name="Riley R."/>
            <person name="Haridas S."/>
            <person name="Wolfe K.H."/>
            <person name="Lopes M.R."/>
            <person name="Hittinger C.T."/>
            <person name="Goker M."/>
            <person name="Salamov A."/>
            <person name="Wisecaver J."/>
            <person name="Long T.M."/>
            <person name="Aerts A.L."/>
            <person name="Barry K."/>
            <person name="Choi C."/>
            <person name="Clum A."/>
            <person name="Coughlan A.Y."/>
            <person name="Deshpande S."/>
            <person name="Douglass A.P."/>
            <person name="Hanson S.J."/>
            <person name="Klenk H.-P."/>
            <person name="LaButti K."/>
            <person name="Lapidus A."/>
            <person name="Lindquist E."/>
            <person name="Lipzen A."/>
            <person name="Meier-kolthoff J.P."/>
            <person name="Ohm R.A."/>
            <person name="Otillar R.P."/>
            <person name="Pangilinan J."/>
            <person name="Peng Y."/>
            <person name="Rokas A."/>
            <person name="Rosa C.A."/>
            <person name="Scheuner C."/>
            <person name="Sibirny A.A."/>
            <person name="Slot J.C."/>
            <person name="Stielow J.B."/>
            <person name="Sun H."/>
            <person name="Kurtzman C.P."/>
            <person name="Blackwell M."/>
            <person name="Grigoriev I.V."/>
            <person name="Jeffries T.W."/>
        </authorList>
    </citation>
    <scope>NUCLEOTIDE SEQUENCE [LARGE SCALE GENOMIC DNA]</scope>
    <source>
        <strain evidence="1 2">NRRL YB-4993</strain>
    </source>
</reference>
<feature type="non-terminal residue" evidence="1">
    <location>
        <position position="105"/>
    </location>
</feature>
<dbReference type="RefSeq" id="XP_018709650.1">
    <property type="nucleotide sequence ID" value="XM_018854794.1"/>
</dbReference>
<dbReference type="Proteomes" id="UP000092555">
    <property type="component" value="Unassembled WGS sequence"/>
</dbReference>
<dbReference type="SMR" id="A0A1A0H588"/>
<dbReference type="AlphaFoldDB" id="A0A1A0H588"/>
<comment type="caution">
    <text evidence="1">The sequence shown here is derived from an EMBL/GenBank/DDBJ whole genome shotgun (WGS) entry which is preliminary data.</text>
</comment>
<dbReference type="GeneID" id="30027770"/>
<dbReference type="OrthoDB" id="4091477at2759"/>
<feature type="non-terminal residue" evidence="1">
    <location>
        <position position="1"/>
    </location>
</feature>
<sequence>CNICGKLIVRDFSRHIRIHDETGRFQCIFPSGYCKHKSRKFNRPYDYKKHLLNIHFTFDDPAAKAAPNLTEKLHFRGQCNACGERFMANEWLETHILTTDLAMKC</sequence>
<evidence type="ECO:0000313" key="2">
    <source>
        <dbReference type="Proteomes" id="UP000092555"/>
    </source>
</evidence>
<name>A0A1A0H588_9ASCO</name>
<keyword evidence="2" id="KW-1185">Reference proteome</keyword>
<protein>
    <recommendedName>
        <fullName evidence="3">C2H2-type domain-containing protein</fullName>
    </recommendedName>
</protein>